<evidence type="ECO:0000256" key="1">
    <source>
        <dbReference type="ARBA" id="ARBA00022741"/>
    </source>
</evidence>
<dbReference type="Pfam" id="PF10609">
    <property type="entry name" value="ParA"/>
    <property type="match status" value="1"/>
</dbReference>
<dbReference type="RefSeq" id="WP_106872152.1">
    <property type="nucleotide sequence ID" value="NZ_CP053841.1"/>
</dbReference>
<sequence>MNIITLTSGKGGVGKSVLSANLAKILADEGYKICLLDGNLSFGNLDTILNVNSEKNILDFLKNEANLQEILLNVEENLYLIPGYNGEKILDIYDENLKHKIKKEILEFENFDFLFIDTSNPFLKITQDFIDISDEVIVITTPEPPAIINTYTTLKVLLKDRENLSIIANMSDENEREFIFESLKKVLKNNINKEFELDFLGGIKRDKKMVESTNERTLIIDEYPCSITVNKLRNIASNLLIKFNKKAIKVEKISDFQAFIRKILDLI</sequence>
<protein>
    <submittedName>
        <fullName evidence="3">ATP-binding protein</fullName>
    </submittedName>
</protein>
<dbReference type="GO" id="GO:0016887">
    <property type="term" value="F:ATP hydrolysis activity"/>
    <property type="evidence" value="ECO:0007669"/>
    <property type="project" value="TreeGrafter"/>
</dbReference>
<dbReference type="PANTHER" id="PTHR43384:SF4">
    <property type="entry name" value="CELLULOSE BIOSYNTHESIS PROTEIN BCSQ-RELATED"/>
    <property type="match status" value="1"/>
</dbReference>
<dbReference type="OrthoDB" id="9773088at2"/>
<dbReference type="PANTHER" id="PTHR43384">
    <property type="entry name" value="SEPTUM SITE-DETERMINING PROTEIN MIND HOMOLOG, CHLOROPLASTIC-RELATED"/>
    <property type="match status" value="1"/>
</dbReference>
<proteinExistence type="predicted"/>
<comment type="caution">
    <text evidence="3">The sequence shown here is derived from an EMBL/GenBank/DDBJ whole genome shotgun (WGS) entry which is preliminary data.</text>
</comment>
<dbReference type="EMBL" id="PDHH01000006">
    <property type="protein sequence ID" value="PSM51565.1"/>
    <property type="molecule type" value="Genomic_DNA"/>
</dbReference>
<dbReference type="InterPro" id="IPR033756">
    <property type="entry name" value="YlxH/NBP35"/>
</dbReference>
<dbReference type="InterPro" id="IPR050625">
    <property type="entry name" value="ParA/MinD_ATPase"/>
</dbReference>
<dbReference type="AlphaFoldDB" id="A0A2P8QZ97"/>
<reference evidence="4" key="1">
    <citation type="submission" date="2017-10" db="EMBL/GenBank/DDBJ databases">
        <title>Campylobacter species from seals.</title>
        <authorList>
            <person name="Gilbert M.J."/>
            <person name="Zomer A.L."/>
            <person name="Timmerman A.J."/>
            <person name="Duim B."/>
            <person name="Wagenaar J.A."/>
        </authorList>
    </citation>
    <scope>NUCLEOTIDE SEQUENCE [LARGE SCALE GENOMIC DNA]</scope>
    <source>
        <strain evidence="4">17S00004-5</strain>
    </source>
</reference>
<dbReference type="Proteomes" id="UP000240535">
    <property type="component" value="Unassembled WGS sequence"/>
</dbReference>
<dbReference type="SUPFAM" id="SSF52540">
    <property type="entry name" value="P-loop containing nucleoside triphosphate hydrolases"/>
    <property type="match status" value="1"/>
</dbReference>
<dbReference type="GO" id="GO:0005524">
    <property type="term" value="F:ATP binding"/>
    <property type="evidence" value="ECO:0007669"/>
    <property type="project" value="UniProtKB-KW"/>
</dbReference>
<dbReference type="InterPro" id="IPR027417">
    <property type="entry name" value="P-loop_NTPase"/>
</dbReference>
<evidence type="ECO:0000256" key="2">
    <source>
        <dbReference type="ARBA" id="ARBA00022840"/>
    </source>
</evidence>
<organism evidence="3 4">
    <name type="scientific">Campylobacter blaseri</name>
    <dbReference type="NCBI Taxonomy" id="2042961"/>
    <lineage>
        <taxon>Bacteria</taxon>
        <taxon>Pseudomonadati</taxon>
        <taxon>Campylobacterota</taxon>
        <taxon>Epsilonproteobacteria</taxon>
        <taxon>Campylobacterales</taxon>
        <taxon>Campylobacteraceae</taxon>
        <taxon>Campylobacter</taxon>
    </lineage>
</organism>
<keyword evidence="4" id="KW-1185">Reference proteome</keyword>
<gene>
    <name evidence="3" type="ORF">CQ405_07150</name>
</gene>
<evidence type="ECO:0000313" key="4">
    <source>
        <dbReference type="Proteomes" id="UP000240535"/>
    </source>
</evidence>
<dbReference type="Gene3D" id="3.40.50.300">
    <property type="entry name" value="P-loop containing nucleotide triphosphate hydrolases"/>
    <property type="match status" value="1"/>
</dbReference>
<dbReference type="GO" id="GO:0051782">
    <property type="term" value="P:negative regulation of cell division"/>
    <property type="evidence" value="ECO:0007669"/>
    <property type="project" value="TreeGrafter"/>
</dbReference>
<keyword evidence="1" id="KW-0547">Nucleotide-binding</keyword>
<keyword evidence="2 3" id="KW-0067">ATP-binding</keyword>
<accession>A0A2P8QZ97</accession>
<dbReference type="GO" id="GO:0009898">
    <property type="term" value="C:cytoplasmic side of plasma membrane"/>
    <property type="evidence" value="ECO:0007669"/>
    <property type="project" value="TreeGrafter"/>
</dbReference>
<name>A0A2P8QZ97_9BACT</name>
<dbReference type="GO" id="GO:0005829">
    <property type="term" value="C:cytosol"/>
    <property type="evidence" value="ECO:0007669"/>
    <property type="project" value="TreeGrafter"/>
</dbReference>
<evidence type="ECO:0000313" key="3">
    <source>
        <dbReference type="EMBL" id="PSM51565.1"/>
    </source>
</evidence>